<dbReference type="SUPFAM" id="SSF51182">
    <property type="entry name" value="RmlC-like cupins"/>
    <property type="match status" value="1"/>
</dbReference>
<evidence type="ECO:0000313" key="3">
    <source>
        <dbReference type="EMBL" id="HIZ35590.1"/>
    </source>
</evidence>
<sequence length="109" mass="11634">MQKPSLDAMARQVGSRAAEASSGRAAETLYGGHEKRLRQTVIAMTAGAELAEHESPGDATILVINGRLTLTAGDVTWQGREGDFLVIPDQRHSVHAVTDTAFLLTVAKH</sequence>
<evidence type="ECO:0000259" key="2">
    <source>
        <dbReference type="Pfam" id="PF07883"/>
    </source>
</evidence>
<gene>
    <name evidence="3" type="ORF">H9815_07410</name>
</gene>
<dbReference type="Pfam" id="PF07883">
    <property type="entry name" value="Cupin_2"/>
    <property type="match status" value="1"/>
</dbReference>
<dbReference type="EMBL" id="DXBY01000127">
    <property type="protein sequence ID" value="HIZ35590.1"/>
    <property type="molecule type" value="Genomic_DNA"/>
</dbReference>
<name>A0A9D2EDU0_9MICO</name>
<reference evidence="3" key="2">
    <citation type="submission" date="2021-04" db="EMBL/GenBank/DDBJ databases">
        <authorList>
            <person name="Gilroy R."/>
        </authorList>
    </citation>
    <scope>NUCLEOTIDE SEQUENCE</scope>
    <source>
        <strain evidence="3">ChiGjej4B4-7305</strain>
    </source>
</reference>
<feature type="compositionally biased region" description="Low complexity" evidence="1">
    <location>
        <begin position="14"/>
        <end position="27"/>
    </location>
</feature>
<feature type="domain" description="Cupin type-2" evidence="2">
    <location>
        <begin position="43"/>
        <end position="104"/>
    </location>
</feature>
<dbReference type="PANTHER" id="PTHR37694">
    <property type="entry name" value="SLR8022 PROTEIN"/>
    <property type="match status" value="1"/>
</dbReference>
<accession>A0A9D2EDU0</accession>
<dbReference type="AlphaFoldDB" id="A0A9D2EDU0"/>
<proteinExistence type="predicted"/>
<evidence type="ECO:0000313" key="4">
    <source>
        <dbReference type="Proteomes" id="UP000824037"/>
    </source>
</evidence>
<protein>
    <submittedName>
        <fullName evidence="3">Cupin domain-containing protein</fullName>
    </submittedName>
</protein>
<comment type="caution">
    <text evidence="3">The sequence shown here is derived from an EMBL/GenBank/DDBJ whole genome shotgun (WGS) entry which is preliminary data.</text>
</comment>
<dbReference type="InterPro" id="IPR014710">
    <property type="entry name" value="RmlC-like_jellyroll"/>
</dbReference>
<dbReference type="CDD" id="cd02230">
    <property type="entry name" value="cupin_HP0902-like"/>
    <property type="match status" value="1"/>
</dbReference>
<feature type="region of interest" description="Disordered" evidence="1">
    <location>
        <begin position="1"/>
        <end position="30"/>
    </location>
</feature>
<dbReference type="PANTHER" id="PTHR37694:SF1">
    <property type="entry name" value="SLR8022 PROTEIN"/>
    <property type="match status" value="1"/>
</dbReference>
<organism evidence="3 4">
    <name type="scientific">Candidatus Ruania gallistercoris</name>
    <dbReference type="NCBI Taxonomy" id="2838746"/>
    <lineage>
        <taxon>Bacteria</taxon>
        <taxon>Bacillati</taxon>
        <taxon>Actinomycetota</taxon>
        <taxon>Actinomycetes</taxon>
        <taxon>Micrococcales</taxon>
        <taxon>Ruaniaceae</taxon>
        <taxon>Ruania</taxon>
    </lineage>
</organism>
<dbReference type="InterPro" id="IPR013096">
    <property type="entry name" value="Cupin_2"/>
</dbReference>
<dbReference type="Proteomes" id="UP000824037">
    <property type="component" value="Unassembled WGS sequence"/>
</dbReference>
<reference evidence="3" key="1">
    <citation type="journal article" date="2021" name="PeerJ">
        <title>Extensive microbial diversity within the chicken gut microbiome revealed by metagenomics and culture.</title>
        <authorList>
            <person name="Gilroy R."/>
            <person name="Ravi A."/>
            <person name="Getino M."/>
            <person name="Pursley I."/>
            <person name="Horton D.L."/>
            <person name="Alikhan N.F."/>
            <person name="Baker D."/>
            <person name="Gharbi K."/>
            <person name="Hall N."/>
            <person name="Watson M."/>
            <person name="Adriaenssens E.M."/>
            <person name="Foster-Nyarko E."/>
            <person name="Jarju S."/>
            <person name="Secka A."/>
            <person name="Antonio M."/>
            <person name="Oren A."/>
            <person name="Chaudhuri R.R."/>
            <person name="La Ragione R."/>
            <person name="Hildebrand F."/>
            <person name="Pallen M.J."/>
        </authorList>
    </citation>
    <scope>NUCLEOTIDE SEQUENCE</scope>
    <source>
        <strain evidence="3">ChiGjej4B4-7305</strain>
    </source>
</reference>
<dbReference type="Gene3D" id="2.60.120.10">
    <property type="entry name" value="Jelly Rolls"/>
    <property type="match status" value="1"/>
</dbReference>
<evidence type="ECO:0000256" key="1">
    <source>
        <dbReference type="SAM" id="MobiDB-lite"/>
    </source>
</evidence>
<dbReference type="InterPro" id="IPR011051">
    <property type="entry name" value="RmlC_Cupin_sf"/>
</dbReference>